<organism evidence="2 3">
    <name type="scientific">Catenuloplanes indicus</name>
    <dbReference type="NCBI Taxonomy" id="137267"/>
    <lineage>
        <taxon>Bacteria</taxon>
        <taxon>Bacillati</taxon>
        <taxon>Actinomycetota</taxon>
        <taxon>Actinomycetes</taxon>
        <taxon>Micromonosporales</taxon>
        <taxon>Micromonosporaceae</taxon>
        <taxon>Catenuloplanes</taxon>
    </lineage>
</organism>
<proteinExistence type="predicted"/>
<dbReference type="InterPro" id="IPR058396">
    <property type="entry name" value="DUF8083"/>
</dbReference>
<keyword evidence="3" id="KW-1185">Reference proteome</keyword>
<dbReference type="Pfam" id="PF26312">
    <property type="entry name" value="DUF8083"/>
    <property type="match status" value="1"/>
</dbReference>
<dbReference type="EMBL" id="JAUSUZ010000001">
    <property type="protein sequence ID" value="MDQ0367936.1"/>
    <property type="molecule type" value="Genomic_DNA"/>
</dbReference>
<evidence type="ECO:0000313" key="2">
    <source>
        <dbReference type="EMBL" id="MDQ0367936.1"/>
    </source>
</evidence>
<accession>A0AAE4AZN4</accession>
<dbReference type="AlphaFoldDB" id="A0AAE4AZN4"/>
<comment type="caution">
    <text evidence="2">The sequence shown here is derived from an EMBL/GenBank/DDBJ whole genome shotgun (WGS) entry which is preliminary data.</text>
</comment>
<reference evidence="2 3" key="1">
    <citation type="submission" date="2023-07" db="EMBL/GenBank/DDBJ databases">
        <title>Sequencing the genomes of 1000 actinobacteria strains.</title>
        <authorList>
            <person name="Klenk H.-P."/>
        </authorList>
    </citation>
    <scope>NUCLEOTIDE SEQUENCE [LARGE SCALE GENOMIC DNA]</scope>
    <source>
        <strain evidence="2 3">DSM 44709</strain>
    </source>
</reference>
<name>A0AAE4AZN4_9ACTN</name>
<evidence type="ECO:0000313" key="3">
    <source>
        <dbReference type="Proteomes" id="UP001240236"/>
    </source>
</evidence>
<sequence length="280" mass="30900">MSSLFASYLRVYEPLTAFDRERQLFWRRYAREGRAVATGDGPGRQRTAVLSALGAGWTRLPDLPDEAYVLEDDDTILVCPWNLRLRVAEAALSARDGVPSVLADAFVPPILAGQAKAVVDDARTGARVLEEGVPRVHEQASTWGVPLRWFVFVDQSERELVTGPGNRRSLRFRTEISKARRRAHRGVSVLRKSVGDAPITEAVEEGARWLEEFHPRSVVELDYAGLVDLLPDDELEADDSPALVAAGLAGLANGDAEGATEAYEKLVARWRAVQLLERCN</sequence>
<feature type="domain" description="DUF8083" evidence="1">
    <location>
        <begin position="5"/>
        <end position="277"/>
    </location>
</feature>
<evidence type="ECO:0000259" key="1">
    <source>
        <dbReference type="Pfam" id="PF26312"/>
    </source>
</evidence>
<protein>
    <recommendedName>
        <fullName evidence="1">DUF8083 domain-containing protein</fullName>
    </recommendedName>
</protein>
<dbReference type="Proteomes" id="UP001240236">
    <property type="component" value="Unassembled WGS sequence"/>
</dbReference>
<dbReference type="RefSeq" id="WP_307242288.1">
    <property type="nucleotide sequence ID" value="NZ_JAUSUZ010000001.1"/>
</dbReference>
<gene>
    <name evidence="2" type="ORF">J2S42_004605</name>
</gene>